<reference evidence="1 2" key="1">
    <citation type="journal article" date="2021" name="Nat. Plants">
        <title>The Taxus genome provides insights into paclitaxel biosynthesis.</title>
        <authorList>
            <person name="Xiong X."/>
            <person name="Gou J."/>
            <person name="Liao Q."/>
            <person name="Li Y."/>
            <person name="Zhou Q."/>
            <person name="Bi G."/>
            <person name="Li C."/>
            <person name="Du R."/>
            <person name="Wang X."/>
            <person name="Sun T."/>
            <person name="Guo L."/>
            <person name="Liang H."/>
            <person name="Lu P."/>
            <person name="Wu Y."/>
            <person name="Zhang Z."/>
            <person name="Ro D.K."/>
            <person name="Shang Y."/>
            <person name="Huang S."/>
            <person name="Yan J."/>
        </authorList>
    </citation>
    <scope>NUCLEOTIDE SEQUENCE [LARGE SCALE GENOMIC DNA]</scope>
    <source>
        <strain evidence="1">Ta-2019</strain>
    </source>
</reference>
<dbReference type="AlphaFoldDB" id="A0AA38LI89"/>
<comment type="caution">
    <text evidence="1">The sequence shown here is derived from an EMBL/GenBank/DDBJ whole genome shotgun (WGS) entry which is preliminary data.</text>
</comment>
<feature type="non-terminal residue" evidence="1">
    <location>
        <position position="1"/>
    </location>
</feature>
<evidence type="ECO:0000313" key="1">
    <source>
        <dbReference type="EMBL" id="KAH9324861.1"/>
    </source>
</evidence>
<evidence type="ECO:0000313" key="2">
    <source>
        <dbReference type="Proteomes" id="UP000824469"/>
    </source>
</evidence>
<proteinExistence type="predicted"/>
<dbReference type="Proteomes" id="UP000824469">
    <property type="component" value="Unassembled WGS sequence"/>
</dbReference>
<keyword evidence="2" id="KW-1185">Reference proteome</keyword>
<name>A0AA38LI89_TAXCH</name>
<gene>
    <name evidence="1" type="ORF">KI387_005039</name>
</gene>
<accession>A0AA38LI89</accession>
<dbReference type="EMBL" id="JAHRHJ020000002">
    <property type="protein sequence ID" value="KAH9324861.1"/>
    <property type="molecule type" value="Genomic_DNA"/>
</dbReference>
<organism evidence="1 2">
    <name type="scientific">Taxus chinensis</name>
    <name type="common">Chinese yew</name>
    <name type="synonym">Taxus wallichiana var. chinensis</name>
    <dbReference type="NCBI Taxonomy" id="29808"/>
    <lineage>
        <taxon>Eukaryota</taxon>
        <taxon>Viridiplantae</taxon>
        <taxon>Streptophyta</taxon>
        <taxon>Embryophyta</taxon>
        <taxon>Tracheophyta</taxon>
        <taxon>Spermatophyta</taxon>
        <taxon>Pinopsida</taxon>
        <taxon>Pinidae</taxon>
        <taxon>Conifers II</taxon>
        <taxon>Cupressales</taxon>
        <taxon>Taxaceae</taxon>
        <taxon>Taxus</taxon>
    </lineage>
</organism>
<protein>
    <submittedName>
        <fullName evidence="1">Uncharacterized protein</fullName>
    </submittedName>
</protein>
<sequence length="64" mass="7205">NSRLKWSGGISNEFIDALPCIDHDYADPKVKDEVDRMVKEVNAHETLMKPLFCKDCSNCPLLPG</sequence>
<feature type="non-terminal residue" evidence="1">
    <location>
        <position position="64"/>
    </location>
</feature>